<evidence type="ECO:0000256" key="13">
    <source>
        <dbReference type="ARBA" id="ARBA00030350"/>
    </source>
</evidence>
<keyword evidence="4" id="KW-0328">Glycosyltransferase</keyword>
<dbReference type="Proteomes" id="UP000323000">
    <property type="component" value="Chromosome 7"/>
</dbReference>
<comment type="similarity">
    <text evidence="3">Belongs to the glycosyltransferase GT106 family.</text>
</comment>
<comment type="caution">
    <text evidence="15">The sequence shown here is derived from an EMBL/GenBank/DDBJ whole genome shotgun (WGS) entry which is preliminary data.</text>
</comment>
<evidence type="ECO:0000256" key="11">
    <source>
        <dbReference type="ARBA" id="ARBA00023253"/>
    </source>
</evidence>
<keyword evidence="16" id="KW-1185">Reference proteome</keyword>
<dbReference type="PANTHER" id="PTHR31741">
    <property type="entry name" value="OS02G0726500 PROTEIN-RELATED"/>
    <property type="match status" value="1"/>
</dbReference>
<comment type="subcellular location">
    <subcellularLocation>
        <location evidence="1">Membrane</location>
        <topology evidence="1">Single-pass type II membrane protein</topology>
    </subcellularLocation>
</comment>
<evidence type="ECO:0000313" key="15">
    <source>
        <dbReference type="EMBL" id="TXG58740.1"/>
    </source>
</evidence>
<sequence>MSSGGGLISNPSNGSPRSGPTIARRRVPDFVSDSSDKLLNVSPNNEYSYYISDEEDDNNVINSSNINNVINIINNNVNSSSFNNGSFSVPHYHHHHHHPLIRHRVLQKNIFSSWVPETWTAAEMAQNLRSGKIVGRRILGVLMVLLVISAFVKVSFLPSHVDVDGKRTDNAVLILQTSMNEEQALAQRIVSEEKEPSMPTRVLEKISTPEIWSKPNSDNFHQCIVRQKRQIKTRGTTNGYLLVHANGGLNQMRTGICDMVAVAKIMNATLVLPSLDHESFWTDPSDFKDIFDWRHFMNVLKDDIDIVEYLPPRLARIKPLLKAPVSWSKASYYRNEMLPLLRRHKVIKFTHTDSRLANNGPPGFIQRIRCRANYEALRYAKEIEDLGKILVDRLRNNSEPFVALHLRYEKDMLAFTGCSNNLTAREAEDLRVMRYNVKHWKEKEIDSNERRLQGGCPMSPREAALFLKAMGYPPKTTIYIVAGEIYGSNSMAAFRAEYPNVFSHSTLATEEELEPFKAYQNRLAALDYIVALESDVFVYTYDGNMAKAVQGHRRFEGFRKSINPDRQNFVGLIDQLDEGSISWSEFSSEIKSLHENRLGGPYPRQPGESPRLEENFYSNPFPGCICNRSEEKFISPKLEKKPPGLRVALQK</sequence>
<dbReference type="AlphaFoldDB" id="A0A5C7HNT4"/>
<keyword evidence="9" id="KW-0472">Membrane</keyword>
<protein>
    <recommendedName>
        <fullName evidence="13">O-fucosyltransferase family protein</fullName>
    </recommendedName>
</protein>
<dbReference type="GO" id="GO:0016757">
    <property type="term" value="F:glycosyltransferase activity"/>
    <property type="evidence" value="ECO:0007669"/>
    <property type="project" value="UniProtKB-KW"/>
</dbReference>
<evidence type="ECO:0000256" key="9">
    <source>
        <dbReference type="ARBA" id="ARBA00023136"/>
    </source>
</evidence>
<keyword evidence="5" id="KW-0808">Transferase</keyword>
<dbReference type="GO" id="GO:0005737">
    <property type="term" value="C:cytoplasm"/>
    <property type="evidence" value="ECO:0007669"/>
    <property type="project" value="TreeGrafter"/>
</dbReference>
<evidence type="ECO:0000256" key="7">
    <source>
        <dbReference type="ARBA" id="ARBA00022968"/>
    </source>
</evidence>
<evidence type="ECO:0000256" key="6">
    <source>
        <dbReference type="ARBA" id="ARBA00022692"/>
    </source>
</evidence>
<feature type="compositionally biased region" description="Low complexity" evidence="14">
    <location>
        <begin position="9"/>
        <end position="20"/>
    </location>
</feature>
<keyword evidence="8" id="KW-1133">Transmembrane helix</keyword>
<keyword evidence="11" id="KW-0294">Fucose metabolism</keyword>
<comment type="pathway">
    <text evidence="2">Glycan metabolism.</text>
</comment>
<dbReference type="EMBL" id="VAHF01000007">
    <property type="protein sequence ID" value="TXG58740.1"/>
    <property type="molecule type" value="Genomic_DNA"/>
</dbReference>
<dbReference type="GO" id="GO:0016020">
    <property type="term" value="C:membrane"/>
    <property type="evidence" value="ECO:0007669"/>
    <property type="project" value="UniProtKB-SubCell"/>
</dbReference>
<evidence type="ECO:0000256" key="14">
    <source>
        <dbReference type="SAM" id="MobiDB-lite"/>
    </source>
</evidence>
<gene>
    <name evidence="15" type="ORF">EZV62_016569</name>
</gene>
<accession>A0A5C7HNT4</accession>
<evidence type="ECO:0000256" key="10">
    <source>
        <dbReference type="ARBA" id="ARBA00023180"/>
    </source>
</evidence>
<evidence type="ECO:0000313" key="16">
    <source>
        <dbReference type="Proteomes" id="UP000323000"/>
    </source>
</evidence>
<name>A0A5C7HNT4_9ROSI</name>
<evidence type="ECO:0000256" key="2">
    <source>
        <dbReference type="ARBA" id="ARBA00004881"/>
    </source>
</evidence>
<keyword evidence="6" id="KW-0812">Transmembrane</keyword>
<dbReference type="OrthoDB" id="2015856at2759"/>
<feature type="region of interest" description="Disordered" evidence="14">
    <location>
        <begin position="1"/>
        <end position="26"/>
    </location>
</feature>
<evidence type="ECO:0000256" key="1">
    <source>
        <dbReference type="ARBA" id="ARBA00004606"/>
    </source>
</evidence>
<evidence type="ECO:0000256" key="12">
    <source>
        <dbReference type="ARBA" id="ARBA00023277"/>
    </source>
</evidence>
<proteinExistence type="inferred from homology"/>
<keyword evidence="7" id="KW-0735">Signal-anchor</keyword>
<evidence type="ECO:0000256" key="3">
    <source>
        <dbReference type="ARBA" id="ARBA00007737"/>
    </source>
</evidence>
<organism evidence="15 16">
    <name type="scientific">Acer yangbiense</name>
    <dbReference type="NCBI Taxonomy" id="1000413"/>
    <lineage>
        <taxon>Eukaryota</taxon>
        <taxon>Viridiplantae</taxon>
        <taxon>Streptophyta</taxon>
        <taxon>Embryophyta</taxon>
        <taxon>Tracheophyta</taxon>
        <taxon>Spermatophyta</taxon>
        <taxon>Magnoliopsida</taxon>
        <taxon>eudicotyledons</taxon>
        <taxon>Gunneridae</taxon>
        <taxon>Pentapetalae</taxon>
        <taxon>rosids</taxon>
        <taxon>malvids</taxon>
        <taxon>Sapindales</taxon>
        <taxon>Sapindaceae</taxon>
        <taxon>Hippocastanoideae</taxon>
        <taxon>Acereae</taxon>
        <taxon>Acer</taxon>
    </lineage>
</organism>
<evidence type="ECO:0000256" key="5">
    <source>
        <dbReference type="ARBA" id="ARBA00022679"/>
    </source>
</evidence>
<evidence type="ECO:0000256" key="8">
    <source>
        <dbReference type="ARBA" id="ARBA00022989"/>
    </source>
</evidence>
<dbReference type="InterPro" id="IPR024709">
    <property type="entry name" value="FucosylTrfase_pln"/>
</dbReference>
<evidence type="ECO:0000256" key="4">
    <source>
        <dbReference type="ARBA" id="ARBA00022676"/>
    </source>
</evidence>
<reference evidence="16" key="1">
    <citation type="journal article" date="2019" name="Gigascience">
        <title>De novo genome assembly of the endangered Acer yangbiense, a plant species with extremely small populations endemic to Yunnan Province, China.</title>
        <authorList>
            <person name="Yang J."/>
            <person name="Wariss H.M."/>
            <person name="Tao L."/>
            <person name="Zhang R."/>
            <person name="Yun Q."/>
            <person name="Hollingsworth P."/>
            <person name="Dao Z."/>
            <person name="Luo G."/>
            <person name="Guo H."/>
            <person name="Ma Y."/>
            <person name="Sun W."/>
        </authorList>
    </citation>
    <scope>NUCLEOTIDE SEQUENCE [LARGE SCALE GENOMIC DNA]</scope>
    <source>
        <strain evidence="16">cv. Malutang</strain>
    </source>
</reference>
<dbReference type="GO" id="GO:0006004">
    <property type="term" value="P:fucose metabolic process"/>
    <property type="evidence" value="ECO:0007669"/>
    <property type="project" value="UniProtKB-KW"/>
</dbReference>
<keyword evidence="10" id="KW-0325">Glycoprotein</keyword>
<keyword evidence="12" id="KW-0119">Carbohydrate metabolism</keyword>
<dbReference type="PANTHER" id="PTHR31741:SF4">
    <property type="entry name" value="O-FUCOSYLTRANSFERASE 28"/>
    <property type="match status" value="1"/>
</dbReference>
<dbReference type="Pfam" id="PF10250">
    <property type="entry name" value="O-FucT"/>
    <property type="match status" value="1"/>
</dbReference>
<dbReference type="InterPro" id="IPR019378">
    <property type="entry name" value="GDP-Fuc_O-FucTrfase"/>
</dbReference>
<dbReference type="CDD" id="cd11299">
    <property type="entry name" value="O-FucT_plant"/>
    <property type="match status" value="1"/>
</dbReference>